<proteinExistence type="predicted"/>
<reference evidence="2" key="2">
    <citation type="submission" date="2021-08" db="EMBL/GenBank/DDBJ databases">
        <authorList>
            <person name="Tani A."/>
            <person name="Ola A."/>
            <person name="Ogura Y."/>
            <person name="Katsura K."/>
            <person name="Hayashi T."/>
        </authorList>
    </citation>
    <scope>NUCLEOTIDE SEQUENCE</scope>
    <source>
        <strain evidence="2">DSM 16372</strain>
    </source>
</reference>
<sequence length="73" mass="7824">MINPVRSSSNDQMRAEPAGDRGRADKFSSTLAAWMSRGSAIRANYAVSEEHEDPEPEPIKASAPIIAPDVAKA</sequence>
<dbReference type="RefSeq" id="WP_156453520.1">
    <property type="nucleotide sequence ID" value="NZ_BPQO01000027.1"/>
</dbReference>
<keyword evidence="3" id="KW-1185">Reference proteome</keyword>
<dbReference type="Proteomes" id="UP001055247">
    <property type="component" value="Unassembled WGS sequence"/>
</dbReference>
<accession>A0AAV4ZS67</accession>
<name>A0AAV4ZS67_9HYPH</name>
<dbReference type="EMBL" id="BPQO01000027">
    <property type="protein sequence ID" value="GJD91431.1"/>
    <property type="molecule type" value="Genomic_DNA"/>
</dbReference>
<evidence type="ECO:0000313" key="2">
    <source>
        <dbReference type="EMBL" id="GJD91431.1"/>
    </source>
</evidence>
<evidence type="ECO:0000256" key="1">
    <source>
        <dbReference type="SAM" id="MobiDB-lite"/>
    </source>
</evidence>
<feature type="compositionally biased region" description="Basic and acidic residues" evidence="1">
    <location>
        <begin position="13"/>
        <end position="25"/>
    </location>
</feature>
<feature type="compositionally biased region" description="Polar residues" evidence="1">
    <location>
        <begin position="1"/>
        <end position="12"/>
    </location>
</feature>
<dbReference type="AlphaFoldDB" id="A0AAV4ZS67"/>
<gene>
    <name evidence="2" type="ORF">BHAOGJBA_4979</name>
</gene>
<evidence type="ECO:0000313" key="3">
    <source>
        <dbReference type="Proteomes" id="UP001055247"/>
    </source>
</evidence>
<organism evidence="2 3">
    <name type="scientific">Methylobacterium hispanicum</name>
    <dbReference type="NCBI Taxonomy" id="270350"/>
    <lineage>
        <taxon>Bacteria</taxon>
        <taxon>Pseudomonadati</taxon>
        <taxon>Pseudomonadota</taxon>
        <taxon>Alphaproteobacteria</taxon>
        <taxon>Hyphomicrobiales</taxon>
        <taxon>Methylobacteriaceae</taxon>
        <taxon>Methylobacterium</taxon>
    </lineage>
</organism>
<protein>
    <submittedName>
        <fullName evidence="2">Uncharacterized protein</fullName>
    </submittedName>
</protein>
<comment type="caution">
    <text evidence="2">The sequence shown here is derived from an EMBL/GenBank/DDBJ whole genome shotgun (WGS) entry which is preliminary data.</text>
</comment>
<feature type="region of interest" description="Disordered" evidence="1">
    <location>
        <begin position="47"/>
        <end position="73"/>
    </location>
</feature>
<reference evidence="2" key="1">
    <citation type="journal article" date="2016" name="Front. Microbiol.">
        <title>Genome Sequence of the Piezophilic, Mesophilic Sulfate-Reducing Bacterium Desulfovibrio indicus J2T.</title>
        <authorList>
            <person name="Cao J."/>
            <person name="Maignien L."/>
            <person name="Shao Z."/>
            <person name="Alain K."/>
            <person name="Jebbar M."/>
        </authorList>
    </citation>
    <scope>NUCLEOTIDE SEQUENCE</scope>
    <source>
        <strain evidence="2">DSM 16372</strain>
    </source>
</reference>
<feature type="region of interest" description="Disordered" evidence="1">
    <location>
        <begin position="1"/>
        <end position="25"/>
    </location>
</feature>